<comment type="caution">
    <text evidence="5">The sequence shown here is derived from an EMBL/GenBank/DDBJ whole genome shotgun (WGS) entry which is preliminary data.</text>
</comment>
<accession>A0A211ZHK6</accession>
<dbReference type="Gene3D" id="3.40.50.300">
    <property type="entry name" value="P-loop containing nucleotide triphosphate hydrolases"/>
    <property type="match status" value="1"/>
</dbReference>
<dbReference type="SUPFAM" id="SSF50331">
    <property type="entry name" value="MOP-like"/>
    <property type="match status" value="1"/>
</dbReference>
<keyword evidence="6" id="KW-1185">Reference proteome</keyword>
<dbReference type="AlphaFoldDB" id="A0A211ZHK6"/>
<dbReference type="PROSITE" id="PS50893">
    <property type="entry name" value="ABC_TRANSPORTER_2"/>
    <property type="match status" value="1"/>
</dbReference>
<dbReference type="FunFam" id="3.40.50.300:FF:000425">
    <property type="entry name" value="Probable ABC transporter, ATP-binding subunit"/>
    <property type="match status" value="1"/>
</dbReference>
<dbReference type="GO" id="GO:0022857">
    <property type="term" value="F:transmembrane transporter activity"/>
    <property type="evidence" value="ECO:0007669"/>
    <property type="project" value="InterPro"/>
</dbReference>
<reference evidence="6" key="1">
    <citation type="submission" date="2017-05" db="EMBL/GenBank/DDBJ databases">
        <authorList>
            <person name="Macchi M."/>
            <person name="Festa S."/>
            <person name="Coppotelli B.M."/>
            <person name="Morelli I.S."/>
        </authorList>
    </citation>
    <scope>NUCLEOTIDE SEQUENCE [LARGE SCALE GENOMIC DNA]</scope>
    <source>
        <strain evidence="6">I</strain>
    </source>
</reference>
<dbReference type="GO" id="GO:0016887">
    <property type="term" value="F:ATP hydrolysis activity"/>
    <property type="evidence" value="ECO:0007669"/>
    <property type="project" value="InterPro"/>
</dbReference>
<protein>
    <submittedName>
        <fullName evidence="5">ABC transporter ATP-binding protein</fullName>
    </submittedName>
</protein>
<evidence type="ECO:0000313" key="6">
    <source>
        <dbReference type="Proteomes" id="UP000196655"/>
    </source>
</evidence>
<dbReference type="InterPro" id="IPR003593">
    <property type="entry name" value="AAA+_ATPase"/>
</dbReference>
<dbReference type="GO" id="GO:0015697">
    <property type="term" value="P:quaternary ammonium group transport"/>
    <property type="evidence" value="ECO:0007669"/>
    <property type="project" value="UniProtKB-ARBA"/>
</dbReference>
<dbReference type="GO" id="GO:0005524">
    <property type="term" value="F:ATP binding"/>
    <property type="evidence" value="ECO:0007669"/>
    <property type="project" value="UniProtKB-KW"/>
</dbReference>
<keyword evidence="3 5" id="KW-0067">ATP-binding</keyword>
<dbReference type="InterPro" id="IPR008995">
    <property type="entry name" value="Mo/tungstate-bd_C_term_dom"/>
</dbReference>
<organism evidence="5 6">
    <name type="scientific">Inquilinus limosus</name>
    <dbReference type="NCBI Taxonomy" id="171674"/>
    <lineage>
        <taxon>Bacteria</taxon>
        <taxon>Pseudomonadati</taxon>
        <taxon>Pseudomonadota</taxon>
        <taxon>Alphaproteobacteria</taxon>
        <taxon>Rhodospirillales</taxon>
        <taxon>Rhodospirillaceae</taxon>
        <taxon>Inquilinus</taxon>
    </lineage>
</organism>
<dbReference type="InterPro" id="IPR027417">
    <property type="entry name" value="P-loop_NTPase"/>
</dbReference>
<dbReference type="SUPFAM" id="SSF52540">
    <property type="entry name" value="P-loop containing nucleoside triphosphate hydrolases"/>
    <property type="match status" value="1"/>
</dbReference>
<dbReference type="EMBL" id="NHON01000052">
    <property type="protein sequence ID" value="OWJ64676.1"/>
    <property type="molecule type" value="Genomic_DNA"/>
</dbReference>
<keyword evidence="2" id="KW-0547">Nucleotide-binding</keyword>
<sequence>MATLALDRLTKRFGETAAVDRVSLAIGDGELVCLLGPSGCGKSTVLRMIGGFETPSDGRIAIDGADIGALPPNRRPTGMVFQSHALWPHMTVSRNIAFGLRLRPLSRGEVDRRVDGVLELVGLAGYGNRYPGQLSGGQQQRVAIARCVVLEPKILLMDEPFSALDAHLRVRLREEVRAIQRRLGLTTVFVTHDQEEAMTLADRIVVMKDGRIEQVGRPGEIYARPETEFVAGFIGTMTLAGARVEAGRLRWQGLAAPCDLPDGPCTLALRPEDLVPVPAGTPDTVAGRVARLVDLGAVRMADVDIGGGAVLKLQLGRADGIAEGAAVTLRPARCAVFRAGEPARHLTLAEPARKPEQAHA</sequence>
<gene>
    <name evidence="5" type="ORF">BWR60_23540</name>
</gene>
<dbReference type="RefSeq" id="WP_088153502.1">
    <property type="nucleotide sequence ID" value="NZ_NHON01000052.1"/>
</dbReference>
<dbReference type="InterPro" id="IPR050093">
    <property type="entry name" value="ABC_SmlMolc_Importer"/>
</dbReference>
<feature type="domain" description="ABC transporter" evidence="4">
    <location>
        <begin position="4"/>
        <end position="234"/>
    </location>
</feature>
<evidence type="ECO:0000256" key="3">
    <source>
        <dbReference type="ARBA" id="ARBA00022840"/>
    </source>
</evidence>
<dbReference type="Pfam" id="PF00005">
    <property type="entry name" value="ABC_tran"/>
    <property type="match status" value="1"/>
</dbReference>
<dbReference type="GO" id="GO:0043190">
    <property type="term" value="C:ATP-binding cassette (ABC) transporter complex"/>
    <property type="evidence" value="ECO:0007669"/>
    <property type="project" value="InterPro"/>
</dbReference>
<dbReference type="SMART" id="SM00382">
    <property type="entry name" value="AAA"/>
    <property type="match status" value="1"/>
</dbReference>
<dbReference type="PANTHER" id="PTHR42781">
    <property type="entry name" value="SPERMIDINE/PUTRESCINE IMPORT ATP-BINDING PROTEIN POTA"/>
    <property type="match status" value="1"/>
</dbReference>
<name>A0A211ZHK6_9PROT</name>
<dbReference type="InterPro" id="IPR017871">
    <property type="entry name" value="ABC_transporter-like_CS"/>
</dbReference>
<dbReference type="InterPro" id="IPR013611">
    <property type="entry name" value="Transp-assoc_OB_typ2"/>
</dbReference>
<dbReference type="PANTHER" id="PTHR42781:SF4">
    <property type="entry name" value="SPERMIDINE_PUTRESCINE IMPORT ATP-BINDING PROTEIN POTA"/>
    <property type="match status" value="1"/>
</dbReference>
<evidence type="ECO:0000256" key="2">
    <source>
        <dbReference type="ARBA" id="ARBA00022741"/>
    </source>
</evidence>
<dbReference type="InterPro" id="IPR003439">
    <property type="entry name" value="ABC_transporter-like_ATP-bd"/>
</dbReference>
<dbReference type="OrthoDB" id="9802264at2"/>
<dbReference type="PROSITE" id="PS00211">
    <property type="entry name" value="ABC_TRANSPORTER_1"/>
    <property type="match status" value="1"/>
</dbReference>
<evidence type="ECO:0000259" key="4">
    <source>
        <dbReference type="PROSITE" id="PS50893"/>
    </source>
</evidence>
<dbReference type="Proteomes" id="UP000196655">
    <property type="component" value="Unassembled WGS sequence"/>
</dbReference>
<evidence type="ECO:0000256" key="1">
    <source>
        <dbReference type="ARBA" id="ARBA00022448"/>
    </source>
</evidence>
<evidence type="ECO:0000313" key="5">
    <source>
        <dbReference type="EMBL" id="OWJ64676.1"/>
    </source>
</evidence>
<proteinExistence type="predicted"/>
<keyword evidence="1" id="KW-0813">Transport</keyword>
<dbReference type="Pfam" id="PF08402">
    <property type="entry name" value="TOBE_2"/>
    <property type="match status" value="1"/>
</dbReference>